<sequence>MGSSTDAPIDATTDFEELSAQLRTQSANAPGSDTERVTIRSLEAVRTDSLSELLEAAETDSTAPADFVFVLSRANADRLAERESEIDDVDDIESALGRTVQVEEGMPDDTILVLDPDAIDGEELVDPDAIACGIVATGD</sequence>
<accession>A0ABD5PQL3</accession>
<dbReference type="RefSeq" id="WP_250140685.1">
    <property type="nucleotide sequence ID" value="NZ_JALIQP010000002.1"/>
</dbReference>
<organism evidence="1 2">
    <name type="scientific">Halosolutus amylolyticus</name>
    <dbReference type="NCBI Taxonomy" id="2932267"/>
    <lineage>
        <taxon>Archaea</taxon>
        <taxon>Methanobacteriati</taxon>
        <taxon>Methanobacteriota</taxon>
        <taxon>Stenosarchaea group</taxon>
        <taxon>Halobacteria</taxon>
        <taxon>Halobacteriales</taxon>
        <taxon>Natrialbaceae</taxon>
        <taxon>Halosolutus</taxon>
    </lineage>
</organism>
<proteinExistence type="predicted"/>
<comment type="caution">
    <text evidence="1">The sequence shown here is derived from an EMBL/GenBank/DDBJ whole genome shotgun (WGS) entry which is preliminary data.</text>
</comment>
<name>A0ABD5PQL3_9EURY</name>
<dbReference type="Proteomes" id="UP001595898">
    <property type="component" value="Unassembled WGS sequence"/>
</dbReference>
<evidence type="ECO:0000313" key="2">
    <source>
        <dbReference type="Proteomes" id="UP001595898"/>
    </source>
</evidence>
<keyword evidence="2" id="KW-1185">Reference proteome</keyword>
<evidence type="ECO:0000313" key="1">
    <source>
        <dbReference type="EMBL" id="MFC4542619.1"/>
    </source>
</evidence>
<gene>
    <name evidence="1" type="ORF">ACFO5R_11880</name>
</gene>
<reference evidence="1 2" key="1">
    <citation type="journal article" date="2019" name="Int. J. Syst. Evol. Microbiol.">
        <title>The Global Catalogue of Microorganisms (GCM) 10K type strain sequencing project: providing services to taxonomists for standard genome sequencing and annotation.</title>
        <authorList>
            <consortium name="The Broad Institute Genomics Platform"/>
            <consortium name="The Broad Institute Genome Sequencing Center for Infectious Disease"/>
            <person name="Wu L."/>
            <person name="Ma J."/>
        </authorList>
    </citation>
    <scope>NUCLEOTIDE SEQUENCE [LARGE SCALE GENOMIC DNA]</scope>
    <source>
        <strain evidence="1 2">WLHS5</strain>
    </source>
</reference>
<dbReference type="EMBL" id="JBHSFA010000007">
    <property type="protein sequence ID" value="MFC4542619.1"/>
    <property type="molecule type" value="Genomic_DNA"/>
</dbReference>
<dbReference type="AlphaFoldDB" id="A0ABD5PQL3"/>
<protein>
    <submittedName>
        <fullName evidence="1">Uncharacterized protein</fullName>
    </submittedName>
</protein>